<name>A0A2T3IES4_9GAMM</name>
<reference evidence="1 2" key="1">
    <citation type="submission" date="2018-03" db="EMBL/GenBank/DDBJ databases">
        <title>Whole genome sequencing of Histamine producing bacteria.</title>
        <authorList>
            <person name="Butler K."/>
        </authorList>
    </citation>
    <scope>NUCLEOTIDE SEQUENCE [LARGE SCALE GENOMIC DNA]</scope>
    <source>
        <strain evidence="1 2">BS2</strain>
    </source>
</reference>
<evidence type="ECO:0000313" key="1">
    <source>
        <dbReference type="EMBL" id="PSU22959.1"/>
    </source>
</evidence>
<evidence type="ECO:0000313" key="2">
    <source>
        <dbReference type="Proteomes" id="UP000240254"/>
    </source>
</evidence>
<organism evidence="1 2">
    <name type="scientific">Photobacterium aquimaris</name>
    <dbReference type="NCBI Taxonomy" id="512643"/>
    <lineage>
        <taxon>Bacteria</taxon>
        <taxon>Pseudomonadati</taxon>
        <taxon>Pseudomonadota</taxon>
        <taxon>Gammaproteobacteria</taxon>
        <taxon>Vibrionales</taxon>
        <taxon>Vibrionaceae</taxon>
        <taxon>Photobacterium</taxon>
    </lineage>
</organism>
<dbReference type="InterPro" id="IPR021352">
    <property type="entry name" value="DUF2971"/>
</dbReference>
<gene>
    <name evidence="1" type="ORF">CTM88_20130</name>
</gene>
<dbReference type="EMBL" id="PYMK01000035">
    <property type="protein sequence ID" value="PSU22959.1"/>
    <property type="molecule type" value="Genomic_DNA"/>
</dbReference>
<dbReference type="AlphaFoldDB" id="A0A2T3IES4"/>
<dbReference type="Pfam" id="PF11185">
    <property type="entry name" value="DUF2971"/>
    <property type="match status" value="1"/>
</dbReference>
<proteinExistence type="predicted"/>
<dbReference type="RefSeq" id="WP_065176760.1">
    <property type="nucleotide sequence ID" value="NZ_LZFA01000027.1"/>
</dbReference>
<comment type="caution">
    <text evidence="1">The sequence shown here is derived from an EMBL/GenBank/DDBJ whole genome shotgun (WGS) entry which is preliminary data.</text>
</comment>
<sequence length="272" mass="32300">MFTFLNDSKKYVYHYTSVDTAVDYILKDETLLVSCYNKTNDPKETKDWFFIPGSNHGRCLDKYTPEYLSKIMNPVIKEATNVICFTKDEVLTGNFDDMARRGFCKPRMWAQYGDKHKGVCLIFDFKELSEAFHERFCEYNYDSNNVTYKDCDIAEIQMDQTYVVNVDALEDFGHLDYARAHAAKFKQRLFFEKASDWSNENEYRWVLFDYDGNLPPKFYFKSSLKGIVFGADCDEIMIQKVVKASLKLHPQYQQLRWRNCAPWFNFERTKWV</sequence>
<protein>
    <submittedName>
        <fullName evidence="1">DUF2971 domain-containing protein</fullName>
    </submittedName>
</protein>
<dbReference type="OrthoDB" id="4119964at2"/>
<accession>A0A2T3IES4</accession>
<dbReference type="Proteomes" id="UP000240254">
    <property type="component" value="Unassembled WGS sequence"/>
</dbReference>